<dbReference type="AlphaFoldDB" id="A0A383C705"/>
<evidence type="ECO:0008006" key="4">
    <source>
        <dbReference type="Google" id="ProtNLM"/>
    </source>
</evidence>
<organism evidence="3">
    <name type="scientific">marine metagenome</name>
    <dbReference type="NCBI Taxonomy" id="408172"/>
    <lineage>
        <taxon>unclassified sequences</taxon>
        <taxon>metagenomes</taxon>
        <taxon>ecological metagenomes</taxon>
    </lineage>
</organism>
<dbReference type="InterPro" id="IPR003773">
    <property type="entry name" value="Menaquinone_biosynth"/>
</dbReference>
<dbReference type="EMBL" id="UINC01206282">
    <property type="protein sequence ID" value="SVE27839.1"/>
    <property type="molecule type" value="Genomic_DNA"/>
</dbReference>
<reference evidence="3" key="1">
    <citation type="submission" date="2018-05" db="EMBL/GenBank/DDBJ databases">
        <authorList>
            <person name="Lanie J.A."/>
            <person name="Ng W.-L."/>
            <person name="Kazmierczak K.M."/>
            <person name="Andrzejewski T.M."/>
            <person name="Davidsen T.M."/>
            <person name="Wayne K.J."/>
            <person name="Tettelin H."/>
            <person name="Glass J.I."/>
            <person name="Rusch D."/>
            <person name="Podicherti R."/>
            <person name="Tsui H.-C.T."/>
            <person name="Winkler M.E."/>
        </authorList>
    </citation>
    <scope>NUCLEOTIDE SEQUENCE</scope>
</reference>
<evidence type="ECO:0000313" key="3">
    <source>
        <dbReference type="EMBL" id="SVE27839.1"/>
    </source>
</evidence>
<dbReference type="PANTHER" id="PTHR37690:SF1">
    <property type="entry name" value="CHORISMATE DEHYDRATASE"/>
    <property type="match status" value="1"/>
</dbReference>
<name>A0A383C705_9ZZZZ</name>
<dbReference type="InterPro" id="IPR030868">
    <property type="entry name" value="MqnA"/>
</dbReference>
<evidence type="ECO:0000256" key="1">
    <source>
        <dbReference type="ARBA" id="ARBA00022428"/>
    </source>
</evidence>
<dbReference type="CDD" id="cd13634">
    <property type="entry name" value="PBP2_Sco4506"/>
    <property type="match status" value="1"/>
</dbReference>
<dbReference type="Pfam" id="PF02621">
    <property type="entry name" value="VitK2_biosynth"/>
    <property type="match status" value="1"/>
</dbReference>
<sequence>KSSDLDLAMIPSVEYFKSADSYRLASGVCIASRGDVGTVLFLTKKPINEISSIATDNRSRTSVALLKILFPFNSDLSIRSFPPDLESMLVDHSAALIIGDAAFKLSELDPSITVYDLSEEWFRQTGKTFVHAVVAVRKNIFLSQSQKKFIQQAKIEGCGRVKEVVRGYRGLPGIEAKVLENYLEKKIRYDLNEAAIDGLTHFNNLCYQRGIISKKYSIKFL</sequence>
<protein>
    <recommendedName>
        <fullName evidence="4">Chorismate dehydratase</fullName>
    </recommendedName>
</protein>
<gene>
    <name evidence="3" type="ORF">METZ01_LOCUS480693</name>
</gene>
<dbReference type="SUPFAM" id="SSF53850">
    <property type="entry name" value="Periplasmic binding protein-like II"/>
    <property type="match status" value="1"/>
</dbReference>
<evidence type="ECO:0000256" key="2">
    <source>
        <dbReference type="ARBA" id="ARBA00023239"/>
    </source>
</evidence>
<proteinExistence type="predicted"/>
<dbReference type="Gene3D" id="3.40.190.10">
    <property type="entry name" value="Periplasmic binding protein-like II"/>
    <property type="match status" value="2"/>
</dbReference>
<dbReference type="GO" id="GO:0016829">
    <property type="term" value="F:lyase activity"/>
    <property type="evidence" value="ECO:0007669"/>
    <property type="project" value="UniProtKB-KW"/>
</dbReference>
<accession>A0A383C705</accession>
<keyword evidence="1" id="KW-0474">Menaquinone biosynthesis</keyword>
<feature type="non-terminal residue" evidence="3">
    <location>
        <position position="1"/>
    </location>
</feature>
<dbReference type="GO" id="GO:0009234">
    <property type="term" value="P:menaquinone biosynthetic process"/>
    <property type="evidence" value="ECO:0007669"/>
    <property type="project" value="UniProtKB-KW"/>
</dbReference>
<keyword evidence="2" id="KW-0456">Lyase</keyword>
<dbReference type="PANTHER" id="PTHR37690">
    <property type="entry name" value="CHORISMATE DEHYDRATASE"/>
    <property type="match status" value="1"/>
</dbReference>